<evidence type="ECO:0000256" key="1">
    <source>
        <dbReference type="SAM" id="MobiDB-lite"/>
    </source>
</evidence>
<proteinExistence type="predicted"/>
<gene>
    <name evidence="2" type="ORF">XYLVIOL_LOCUS8349</name>
</gene>
<sequence length="197" mass="21779">MPASDPSSGERATLDGGNEAGKTRARPASAAGPKDFYQNDFASRGVEAVIIILDVIIEFRSRACARAVLLTTSGWSRLCLTRRVVHGRRRAACLVGFFAVGRNFVKRGRVPRTIAGASNSFHPRAKQDSIFSVAISLLVSVHGTILSPCRRERHCFLTRERWRNASRFSVLLKFLTPIFEFGNSSAGFYLAEVCRLF</sequence>
<name>A0ABP1P2B9_XYLVO</name>
<keyword evidence="3" id="KW-1185">Reference proteome</keyword>
<reference evidence="2 3" key="1">
    <citation type="submission" date="2024-08" db="EMBL/GenBank/DDBJ databases">
        <authorList>
            <person name="Will J Nash"/>
            <person name="Angela Man"/>
            <person name="Seanna McTaggart"/>
            <person name="Kendall Baker"/>
            <person name="Tom Barker"/>
            <person name="Leah Catchpole"/>
            <person name="Alex Durrant"/>
            <person name="Karim Gharbi"/>
            <person name="Naomi Irish"/>
            <person name="Gemy Kaithakottil"/>
            <person name="Debby Ku"/>
            <person name="Aaliyah Providence"/>
            <person name="Felix Shaw"/>
            <person name="David Swarbreck"/>
            <person name="Chris Watkins"/>
            <person name="Ann M. McCartney"/>
            <person name="Giulio Formenti"/>
            <person name="Alice Mouton"/>
            <person name="Noel Vella"/>
            <person name="Bjorn M von Reumont"/>
            <person name="Adriana Vella"/>
            <person name="Wilfried Haerty"/>
        </authorList>
    </citation>
    <scope>NUCLEOTIDE SEQUENCE [LARGE SCALE GENOMIC DNA]</scope>
</reference>
<comment type="caution">
    <text evidence="2">The sequence shown here is derived from an EMBL/GenBank/DDBJ whole genome shotgun (WGS) entry which is preliminary data.</text>
</comment>
<accession>A0ABP1P2B9</accession>
<organism evidence="2 3">
    <name type="scientific">Xylocopa violacea</name>
    <name type="common">Violet carpenter bee</name>
    <name type="synonym">Apis violacea</name>
    <dbReference type="NCBI Taxonomy" id="135666"/>
    <lineage>
        <taxon>Eukaryota</taxon>
        <taxon>Metazoa</taxon>
        <taxon>Ecdysozoa</taxon>
        <taxon>Arthropoda</taxon>
        <taxon>Hexapoda</taxon>
        <taxon>Insecta</taxon>
        <taxon>Pterygota</taxon>
        <taxon>Neoptera</taxon>
        <taxon>Endopterygota</taxon>
        <taxon>Hymenoptera</taxon>
        <taxon>Apocrita</taxon>
        <taxon>Aculeata</taxon>
        <taxon>Apoidea</taxon>
        <taxon>Anthophila</taxon>
        <taxon>Apidae</taxon>
        <taxon>Xylocopa</taxon>
        <taxon>Xylocopa</taxon>
    </lineage>
</organism>
<protein>
    <submittedName>
        <fullName evidence="2">Uncharacterized protein</fullName>
    </submittedName>
</protein>
<feature type="region of interest" description="Disordered" evidence="1">
    <location>
        <begin position="1"/>
        <end position="31"/>
    </location>
</feature>
<evidence type="ECO:0000313" key="3">
    <source>
        <dbReference type="Proteomes" id="UP001642520"/>
    </source>
</evidence>
<dbReference type="Proteomes" id="UP001642520">
    <property type="component" value="Unassembled WGS sequence"/>
</dbReference>
<dbReference type="EMBL" id="CAXAJV020001296">
    <property type="protein sequence ID" value="CAL7947443.1"/>
    <property type="molecule type" value="Genomic_DNA"/>
</dbReference>
<evidence type="ECO:0000313" key="2">
    <source>
        <dbReference type="EMBL" id="CAL7947443.1"/>
    </source>
</evidence>